<evidence type="ECO:0000256" key="13">
    <source>
        <dbReference type="ARBA" id="ARBA00023209"/>
    </source>
</evidence>
<sequence>MKKRTWRAVFYSATEGVIATFRTERNFRVHVLATFAIIAAAWFFHVSVLDWLLLTLAIGMVLGAELMNTAVEAAVDLVSPDWHPFAKKAKDAAAGAVLIASLTAAVIGIIIFWQPVLQWLATLFG</sequence>
<keyword evidence="5 16" id="KW-0808">Transferase</keyword>
<evidence type="ECO:0000256" key="12">
    <source>
        <dbReference type="ARBA" id="ARBA00023136"/>
    </source>
</evidence>
<evidence type="ECO:0000256" key="15">
    <source>
        <dbReference type="SAM" id="Phobius"/>
    </source>
</evidence>
<dbReference type="InterPro" id="IPR033717">
    <property type="entry name" value="UDPK"/>
</dbReference>
<evidence type="ECO:0000256" key="5">
    <source>
        <dbReference type="ARBA" id="ARBA00022679"/>
    </source>
</evidence>
<comment type="caution">
    <text evidence="16">The sequence shown here is derived from an EMBL/GenBank/DDBJ whole genome shotgun (WGS) entry which is preliminary data.</text>
</comment>
<keyword evidence="4" id="KW-0444">Lipid biosynthesis</keyword>
<evidence type="ECO:0000256" key="8">
    <source>
        <dbReference type="ARBA" id="ARBA00022777"/>
    </source>
</evidence>
<gene>
    <name evidence="16" type="ORF">JOC58_002010</name>
</gene>
<evidence type="ECO:0000256" key="3">
    <source>
        <dbReference type="ARBA" id="ARBA00022475"/>
    </source>
</evidence>
<protein>
    <submittedName>
        <fullName evidence="16">Undecaprenol kinase</fullName>
        <ecNumber evidence="16">2.7.1.66</ecNumber>
    </submittedName>
</protein>
<keyword evidence="9" id="KW-0067">ATP-binding</keyword>
<reference evidence="16 17" key="1">
    <citation type="submission" date="2023-07" db="EMBL/GenBank/DDBJ databases">
        <title>Genomic Encyclopedia of Type Strains, Phase IV (KMG-IV): sequencing the most valuable type-strain genomes for metagenomic binning, comparative biology and taxonomic classification.</title>
        <authorList>
            <person name="Goeker M."/>
        </authorList>
    </citation>
    <scope>NUCLEOTIDE SEQUENCE [LARGE SCALE GENOMIC DNA]</scope>
    <source>
        <strain evidence="16 17">DSM 22170</strain>
    </source>
</reference>
<feature type="transmembrane region" description="Helical" evidence="15">
    <location>
        <begin position="27"/>
        <end position="45"/>
    </location>
</feature>
<feature type="transmembrane region" description="Helical" evidence="15">
    <location>
        <begin position="51"/>
        <end position="71"/>
    </location>
</feature>
<dbReference type="Gene3D" id="1.10.287.3610">
    <property type="match status" value="1"/>
</dbReference>
<keyword evidence="12 15" id="KW-0472">Membrane</keyword>
<dbReference type="InterPro" id="IPR000829">
    <property type="entry name" value="DAGK"/>
</dbReference>
<dbReference type="CDD" id="cd14265">
    <property type="entry name" value="UDPK_IM_like"/>
    <property type="match status" value="1"/>
</dbReference>
<evidence type="ECO:0000256" key="11">
    <source>
        <dbReference type="ARBA" id="ARBA00023098"/>
    </source>
</evidence>
<dbReference type="PROSITE" id="PS01069">
    <property type="entry name" value="DAGK_PROKAR"/>
    <property type="match status" value="1"/>
</dbReference>
<dbReference type="PANTHER" id="PTHR34299">
    <property type="entry name" value="DIACYLGLYCEROL KINASE"/>
    <property type="match status" value="1"/>
</dbReference>
<evidence type="ECO:0000256" key="14">
    <source>
        <dbReference type="ARBA" id="ARBA00023264"/>
    </source>
</evidence>
<keyword evidence="3" id="KW-1003">Cell membrane</keyword>
<keyword evidence="7" id="KW-0547">Nucleotide-binding</keyword>
<keyword evidence="14" id="KW-1208">Phospholipid metabolism</keyword>
<comment type="similarity">
    <text evidence="2">Belongs to the bacterial diacylglycerol kinase family.</text>
</comment>
<comment type="subcellular location">
    <subcellularLocation>
        <location evidence="1">Cell membrane</location>
        <topology evidence="1">Multi-pass membrane protein</topology>
    </subcellularLocation>
</comment>
<dbReference type="RefSeq" id="WP_188776354.1">
    <property type="nucleotide sequence ID" value="NZ_BMMB01000006.1"/>
</dbReference>
<evidence type="ECO:0000256" key="4">
    <source>
        <dbReference type="ARBA" id="ARBA00022516"/>
    </source>
</evidence>
<dbReference type="Proteomes" id="UP001185028">
    <property type="component" value="Unassembled WGS sequence"/>
</dbReference>
<keyword evidence="10 15" id="KW-1133">Transmembrane helix</keyword>
<dbReference type="EMBL" id="JAVDQH010000007">
    <property type="protein sequence ID" value="MDR6244117.1"/>
    <property type="molecule type" value="Genomic_DNA"/>
</dbReference>
<evidence type="ECO:0000256" key="9">
    <source>
        <dbReference type="ARBA" id="ARBA00022840"/>
    </source>
</evidence>
<keyword evidence="17" id="KW-1185">Reference proteome</keyword>
<evidence type="ECO:0000313" key="16">
    <source>
        <dbReference type="EMBL" id="MDR6244117.1"/>
    </source>
</evidence>
<evidence type="ECO:0000256" key="2">
    <source>
        <dbReference type="ARBA" id="ARBA00005967"/>
    </source>
</evidence>
<dbReference type="Pfam" id="PF01219">
    <property type="entry name" value="DAGK_prokar"/>
    <property type="match status" value="1"/>
</dbReference>
<dbReference type="GO" id="GO:0036433">
    <property type="term" value="F:di-trans, poly-cis-undecaprenol kinase activity"/>
    <property type="evidence" value="ECO:0007669"/>
    <property type="project" value="UniProtKB-EC"/>
</dbReference>
<keyword evidence="8 16" id="KW-0418">Kinase</keyword>
<dbReference type="EC" id="2.7.1.66" evidence="16"/>
<dbReference type="InterPro" id="IPR036945">
    <property type="entry name" value="DAGK_sf"/>
</dbReference>
<evidence type="ECO:0000256" key="1">
    <source>
        <dbReference type="ARBA" id="ARBA00004651"/>
    </source>
</evidence>
<dbReference type="PANTHER" id="PTHR34299:SF1">
    <property type="entry name" value="DIACYLGLYCEROL KINASE"/>
    <property type="match status" value="1"/>
</dbReference>
<evidence type="ECO:0000256" key="7">
    <source>
        <dbReference type="ARBA" id="ARBA00022741"/>
    </source>
</evidence>
<evidence type="ECO:0000256" key="10">
    <source>
        <dbReference type="ARBA" id="ARBA00022989"/>
    </source>
</evidence>
<name>A0ABU1IZH8_9BACL</name>
<evidence type="ECO:0000313" key="17">
    <source>
        <dbReference type="Proteomes" id="UP001185028"/>
    </source>
</evidence>
<keyword evidence="13" id="KW-0594">Phospholipid biosynthesis</keyword>
<keyword evidence="11" id="KW-0443">Lipid metabolism</keyword>
<accession>A0ABU1IZH8</accession>
<feature type="transmembrane region" description="Helical" evidence="15">
    <location>
        <begin position="92"/>
        <end position="113"/>
    </location>
</feature>
<organism evidence="16 17">
    <name type="scientific">Paenibacillus hunanensis</name>
    <dbReference type="NCBI Taxonomy" id="539262"/>
    <lineage>
        <taxon>Bacteria</taxon>
        <taxon>Bacillati</taxon>
        <taxon>Bacillota</taxon>
        <taxon>Bacilli</taxon>
        <taxon>Bacillales</taxon>
        <taxon>Paenibacillaceae</taxon>
        <taxon>Paenibacillus</taxon>
    </lineage>
</organism>
<evidence type="ECO:0000256" key="6">
    <source>
        <dbReference type="ARBA" id="ARBA00022692"/>
    </source>
</evidence>
<keyword evidence="6 15" id="KW-0812">Transmembrane</keyword>
<proteinExistence type="inferred from homology"/>